<keyword evidence="4" id="KW-1185">Reference proteome</keyword>
<comment type="caution">
    <text evidence="3">The sequence shown here is derived from an EMBL/GenBank/DDBJ whole genome shotgun (WGS) entry which is preliminary data.</text>
</comment>
<dbReference type="InterPro" id="IPR050090">
    <property type="entry name" value="Tyrosine_recombinase_XerCD"/>
</dbReference>
<dbReference type="InterPro" id="IPR013762">
    <property type="entry name" value="Integrase-like_cat_sf"/>
</dbReference>
<sequence>MTSRQKTGVHVSVPLPPEVAKEVLDVAGLCEHKNYVFWNRKDGKPKAAVDVWERAFRRVFRAAGIAGGHSHQLRDTFAVSLLQKGIPLEEVSKLLGHTSIKTTEKSYAPWVAARQERLDGLVIGTFGQGLMK</sequence>
<dbReference type="Gene3D" id="1.10.443.10">
    <property type="entry name" value="Intergrase catalytic core"/>
    <property type="match status" value="1"/>
</dbReference>
<gene>
    <name evidence="3" type="ORF">HDF14_004152</name>
</gene>
<evidence type="ECO:0000259" key="2">
    <source>
        <dbReference type="PROSITE" id="PS51898"/>
    </source>
</evidence>
<evidence type="ECO:0000256" key="1">
    <source>
        <dbReference type="ARBA" id="ARBA00023172"/>
    </source>
</evidence>
<dbReference type="SUPFAM" id="SSF56349">
    <property type="entry name" value="DNA breaking-rejoining enzymes"/>
    <property type="match status" value="1"/>
</dbReference>
<dbReference type="Proteomes" id="UP000535182">
    <property type="component" value="Unassembled WGS sequence"/>
</dbReference>
<dbReference type="GO" id="GO:0015074">
    <property type="term" value="P:DNA integration"/>
    <property type="evidence" value="ECO:0007669"/>
    <property type="project" value="InterPro"/>
</dbReference>
<evidence type="ECO:0000313" key="4">
    <source>
        <dbReference type="Proteomes" id="UP000535182"/>
    </source>
</evidence>
<organism evidence="3 4">
    <name type="scientific">Tunturiibacter gelidiferens</name>
    <dbReference type="NCBI Taxonomy" id="3069689"/>
    <lineage>
        <taxon>Bacteria</taxon>
        <taxon>Pseudomonadati</taxon>
        <taxon>Acidobacteriota</taxon>
        <taxon>Terriglobia</taxon>
        <taxon>Terriglobales</taxon>
        <taxon>Acidobacteriaceae</taxon>
        <taxon>Tunturiibacter</taxon>
    </lineage>
</organism>
<dbReference type="PROSITE" id="PS51898">
    <property type="entry name" value="TYR_RECOMBINASE"/>
    <property type="match status" value="1"/>
</dbReference>
<name>A0A9X0U727_9BACT</name>
<dbReference type="PANTHER" id="PTHR30349">
    <property type="entry name" value="PHAGE INTEGRASE-RELATED"/>
    <property type="match status" value="1"/>
</dbReference>
<accession>A0A9X0U727</accession>
<proteinExistence type="predicted"/>
<protein>
    <submittedName>
        <fullName evidence="3">Integrase</fullName>
    </submittedName>
</protein>
<evidence type="ECO:0000313" key="3">
    <source>
        <dbReference type="EMBL" id="MBB5330517.1"/>
    </source>
</evidence>
<dbReference type="InterPro" id="IPR002104">
    <property type="entry name" value="Integrase_catalytic"/>
</dbReference>
<dbReference type="GO" id="GO:0003677">
    <property type="term" value="F:DNA binding"/>
    <property type="evidence" value="ECO:0007669"/>
    <property type="project" value="InterPro"/>
</dbReference>
<dbReference type="AlphaFoldDB" id="A0A9X0U727"/>
<dbReference type="InterPro" id="IPR011010">
    <property type="entry name" value="DNA_brk_join_enz"/>
</dbReference>
<dbReference type="PANTHER" id="PTHR30349:SF64">
    <property type="entry name" value="PROPHAGE INTEGRASE INTD-RELATED"/>
    <property type="match status" value="1"/>
</dbReference>
<dbReference type="GO" id="GO:0006310">
    <property type="term" value="P:DNA recombination"/>
    <property type="evidence" value="ECO:0007669"/>
    <property type="project" value="UniProtKB-KW"/>
</dbReference>
<dbReference type="EMBL" id="JACHEB010000010">
    <property type="protein sequence ID" value="MBB5330517.1"/>
    <property type="molecule type" value="Genomic_DNA"/>
</dbReference>
<reference evidence="3 4" key="1">
    <citation type="submission" date="2020-08" db="EMBL/GenBank/DDBJ databases">
        <title>Genomic Encyclopedia of Type Strains, Phase IV (KMG-V): Genome sequencing to study the core and pangenomes of soil and plant-associated prokaryotes.</title>
        <authorList>
            <person name="Whitman W."/>
        </authorList>
    </citation>
    <scope>NUCLEOTIDE SEQUENCE [LARGE SCALE GENOMIC DNA]</scope>
    <source>
        <strain evidence="3 4">X5P2</strain>
    </source>
</reference>
<dbReference type="Pfam" id="PF00589">
    <property type="entry name" value="Phage_integrase"/>
    <property type="match status" value="1"/>
</dbReference>
<keyword evidence="1" id="KW-0233">DNA recombination</keyword>
<feature type="domain" description="Tyr recombinase" evidence="2">
    <location>
        <begin position="1"/>
        <end position="120"/>
    </location>
</feature>